<dbReference type="Pfam" id="PF04542">
    <property type="entry name" value="Sigma70_r2"/>
    <property type="match status" value="1"/>
</dbReference>
<dbReference type="GO" id="GO:0003677">
    <property type="term" value="F:DNA binding"/>
    <property type="evidence" value="ECO:0007669"/>
    <property type="project" value="UniProtKB-KW"/>
</dbReference>
<dbReference type="Pfam" id="PF08281">
    <property type="entry name" value="Sigma70_r4_2"/>
    <property type="match status" value="1"/>
</dbReference>
<dbReference type="GO" id="GO:0016987">
    <property type="term" value="F:sigma factor activity"/>
    <property type="evidence" value="ECO:0007669"/>
    <property type="project" value="UniProtKB-KW"/>
</dbReference>
<organism evidence="8 9">
    <name type="scientific">Actinomadura barringtoniae</name>
    <dbReference type="NCBI Taxonomy" id="1427535"/>
    <lineage>
        <taxon>Bacteria</taxon>
        <taxon>Bacillati</taxon>
        <taxon>Actinomycetota</taxon>
        <taxon>Actinomycetes</taxon>
        <taxon>Streptosporangiales</taxon>
        <taxon>Thermomonosporaceae</taxon>
        <taxon>Actinomadura</taxon>
    </lineage>
</organism>
<dbReference type="Gene3D" id="1.10.1740.10">
    <property type="match status" value="1"/>
</dbReference>
<dbReference type="RefSeq" id="WP_208263490.1">
    <property type="nucleotide sequence ID" value="NZ_JAGEOJ010000034.1"/>
</dbReference>
<reference evidence="8" key="1">
    <citation type="submission" date="2021-03" db="EMBL/GenBank/DDBJ databases">
        <authorList>
            <person name="Kanchanasin P."/>
            <person name="Saeng-In P."/>
            <person name="Phongsopitanun W."/>
            <person name="Yuki M."/>
            <person name="Kudo T."/>
            <person name="Ohkuma M."/>
            <person name="Tanasupawat S."/>
        </authorList>
    </citation>
    <scope>NUCLEOTIDE SEQUENCE</scope>
    <source>
        <strain evidence="8">GKU 128</strain>
    </source>
</reference>
<evidence type="ECO:0000256" key="1">
    <source>
        <dbReference type="ARBA" id="ARBA00010641"/>
    </source>
</evidence>
<evidence type="ECO:0000259" key="6">
    <source>
        <dbReference type="Pfam" id="PF04542"/>
    </source>
</evidence>
<feature type="domain" description="RNA polymerase sigma-70 region 2" evidence="6">
    <location>
        <begin position="31"/>
        <end position="97"/>
    </location>
</feature>
<keyword evidence="4" id="KW-0238">DNA-binding</keyword>
<keyword evidence="2" id="KW-0805">Transcription regulation</keyword>
<dbReference type="SUPFAM" id="SSF88946">
    <property type="entry name" value="Sigma2 domain of RNA polymerase sigma factors"/>
    <property type="match status" value="1"/>
</dbReference>
<comment type="caution">
    <text evidence="8">The sequence shown here is derived from an EMBL/GenBank/DDBJ whole genome shotgun (WGS) entry which is preliminary data.</text>
</comment>
<evidence type="ECO:0000256" key="2">
    <source>
        <dbReference type="ARBA" id="ARBA00023015"/>
    </source>
</evidence>
<dbReference type="InterPro" id="IPR036388">
    <property type="entry name" value="WH-like_DNA-bd_sf"/>
</dbReference>
<dbReference type="PANTHER" id="PTHR43133:SF50">
    <property type="entry name" value="ECF RNA POLYMERASE SIGMA FACTOR SIGM"/>
    <property type="match status" value="1"/>
</dbReference>
<dbReference type="AlphaFoldDB" id="A0A939PMC0"/>
<dbReference type="PANTHER" id="PTHR43133">
    <property type="entry name" value="RNA POLYMERASE ECF-TYPE SIGMA FACTO"/>
    <property type="match status" value="1"/>
</dbReference>
<dbReference type="Proteomes" id="UP000669179">
    <property type="component" value="Unassembled WGS sequence"/>
</dbReference>
<dbReference type="NCBIfam" id="NF007225">
    <property type="entry name" value="PRK09643.1"/>
    <property type="match status" value="1"/>
</dbReference>
<dbReference type="InterPro" id="IPR013249">
    <property type="entry name" value="RNA_pol_sigma70_r4_t2"/>
</dbReference>
<evidence type="ECO:0000313" key="8">
    <source>
        <dbReference type="EMBL" id="MBO2455265.1"/>
    </source>
</evidence>
<feature type="domain" description="RNA polymerase sigma factor 70 region 4 type 2" evidence="7">
    <location>
        <begin position="125"/>
        <end position="176"/>
    </location>
</feature>
<evidence type="ECO:0000256" key="5">
    <source>
        <dbReference type="ARBA" id="ARBA00023163"/>
    </source>
</evidence>
<sequence>MRSDQTRAMRVADRELLGLHAQGNPLAFDELLRRHRDRMWRLALRTLDDPEDAADAVQEACLSAFRAAGRFRGDAAVSTWLHRIVINACWDRARRNAVRAAVPLSEEAAEGQLPDPADAGGLALDVQSALARLSFDQRAALVLIDMLGFTVKDASRVLGIKPATVKSRCVRGRARLAPLLAQHRSVRA</sequence>
<dbReference type="InterPro" id="IPR014284">
    <property type="entry name" value="RNA_pol_sigma-70_dom"/>
</dbReference>
<evidence type="ECO:0000313" key="9">
    <source>
        <dbReference type="Proteomes" id="UP000669179"/>
    </source>
</evidence>
<proteinExistence type="inferred from homology"/>
<name>A0A939PMC0_9ACTN</name>
<accession>A0A939PMC0</accession>
<evidence type="ECO:0000256" key="4">
    <source>
        <dbReference type="ARBA" id="ARBA00023125"/>
    </source>
</evidence>
<dbReference type="Gene3D" id="1.10.10.10">
    <property type="entry name" value="Winged helix-like DNA-binding domain superfamily/Winged helix DNA-binding domain"/>
    <property type="match status" value="1"/>
</dbReference>
<dbReference type="SUPFAM" id="SSF88659">
    <property type="entry name" value="Sigma3 and sigma4 domains of RNA polymerase sigma factors"/>
    <property type="match status" value="1"/>
</dbReference>
<dbReference type="InterPro" id="IPR039425">
    <property type="entry name" value="RNA_pol_sigma-70-like"/>
</dbReference>
<evidence type="ECO:0000259" key="7">
    <source>
        <dbReference type="Pfam" id="PF08281"/>
    </source>
</evidence>
<dbReference type="EMBL" id="JAGEOJ010000034">
    <property type="protein sequence ID" value="MBO2455265.1"/>
    <property type="molecule type" value="Genomic_DNA"/>
</dbReference>
<keyword evidence="3" id="KW-0731">Sigma factor</keyword>
<dbReference type="NCBIfam" id="TIGR02937">
    <property type="entry name" value="sigma70-ECF"/>
    <property type="match status" value="1"/>
</dbReference>
<keyword evidence="9" id="KW-1185">Reference proteome</keyword>
<protein>
    <submittedName>
        <fullName evidence="8">RNA polymerase sigma factor SigM</fullName>
    </submittedName>
</protein>
<dbReference type="InterPro" id="IPR013325">
    <property type="entry name" value="RNA_pol_sigma_r2"/>
</dbReference>
<dbReference type="InterPro" id="IPR013324">
    <property type="entry name" value="RNA_pol_sigma_r3/r4-like"/>
</dbReference>
<evidence type="ECO:0000256" key="3">
    <source>
        <dbReference type="ARBA" id="ARBA00023082"/>
    </source>
</evidence>
<keyword evidence="5" id="KW-0804">Transcription</keyword>
<comment type="similarity">
    <text evidence="1">Belongs to the sigma-70 factor family. ECF subfamily.</text>
</comment>
<gene>
    <name evidence="8" type="primary">sigM</name>
    <name evidence="8" type="ORF">J4573_49845</name>
</gene>
<dbReference type="GO" id="GO:0006352">
    <property type="term" value="P:DNA-templated transcription initiation"/>
    <property type="evidence" value="ECO:0007669"/>
    <property type="project" value="InterPro"/>
</dbReference>
<dbReference type="InterPro" id="IPR007627">
    <property type="entry name" value="RNA_pol_sigma70_r2"/>
</dbReference>